<keyword evidence="2" id="KW-1185">Reference proteome</keyword>
<comment type="caution">
    <text evidence="1">The sequence shown here is derived from an EMBL/GenBank/DDBJ whole genome shotgun (WGS) entry which is preliminary data.</text>
</comment>
<dbReference type="EMBL" id="JASVDS010000002">
    <property type="protein sequence ID" value="MDL5031674.1"/>
    <property type="molecule type" value="Genomic_DNA"/>
</dbReference>
<accession>A0ABT7LGW9</accession>
<proteinExistence type="predicted"/>
<protein>
    <submittedName>
        <fullName evidence="1">Uncharacterized protein</fullName>
    </submittedName>
</protein>
<dbReference type="Proteomes" id="UP001238603">
    <property type="component" value="Unassembled WGS sequence"/>
</dbReference>
<evidence type="ECO:0000313" key="1">
    <source>
        <dbReference type="EMBL" id="MDL5031674.1"/>
    </source>
</evidence>
<organism evidence="1 2">
    <name type="scientific">Roseateles subflavus</name>
    <dbReference type="NCBI Taxonomy" id="3053353"/>
    <lineage>
        <taxon>Bacteria</taxon>
        <taxon>Pseudomonadati</taxon>
        <taxon>Pseudomonadota</taxon>
        <taxon>Betaproteobacteria</taxon>
        <taxon>Burkholderiales</taxon>
        <taxon>Sphaerotilaceae</taxon>
        <taxon>Roseateles</taxon>
    </lineage>
</organism>
<gene>
    <name evidence="1" type="ORF">QRD43_07105</name>
</gene>
<sequence>MHIKHWAGALALCIGTQVLALPKDGTVTPQELVYKGEDRSLVINFLGRDSTLYKETEGSGRLYLDQGFAASRAFYFKLESALRERVNAEAAAQGIAIIQPLSLYGNLTLTAKGTDQGKLALGASGIRVKFAGQASGSYGPLSVTCNAFVHLFDIKLEALHDPFTGVSESGQVSAQTSHTTACTTNLDGIPVLGDFIHSLANRLVANKADRLLPAVISAPFSIDEASPLFAFINRIQPGTLMLGTTDVGMYVKNNFSKLYIDRGITIYIASPRTYYDRLPLPQTPRDVTISETKFSATFSDPNGSISLKVNADQFYRWENFLGPYSPPAYER</sequence>
<reference evidence="1 2" key="1">
    <citation type="submission" date="2023-06" db="EMBL/GenBank/DDBJ databases">
        <title>Pelomonas sp. APW6 16S ribosomal RNA gene genome sequencing and assembly.</title>
        <authorList>
            <person name="Woo H."/>
        </authorList>
    </citation>
    <scope>NUCLEOTIDE SEQUENCE [LARGE SCALE GENOMIC DNA]</scope>
    <source>
        <strain evidence="1 2">APW6</strain>
    </source>
</reference>
<evidence type="ECO:0000313" key="2">
    <source>
        <dbReference type="Proteomes" id="UP001238603"/>
    </source>
</evidence>
<dbReference type="RefSeq" id="WP_285981794.1">
    <property type="nucleotide sequence ID" value="NZ_JASVDS010000002.1"/>
</dbReference>
<name>A0ABT7LGW9_9BURK</name>